<dbReference type="InterPro" id="IPR052707">
    <property type="entry name" value="OsmC_Ohr_Peroxiredoxin"/>
</dbReference>
<gene>
    <name evidence="1" type="ORF">RBH19_02100</name>
</gene>
<keyword evidence="2" id="KW-1185">Reference proteome</keyword>
<dbReference type="PANTHER" id="PTHR42830">
    <property type="entry name" value="OSMOTICALLY INDUCIBLE FAMILY PROTEIN"/>
    <property type="match status" value="1"/>
</dbReference>
<evidence type="ECO:0000313" key="2">
    <source>
        <dbReference type="Proteomes" id="UP001239019"/>
    </source>
</evidence>
<name>A0ABU0W5D5_9GAMM</name>
<evidence type="ECO:0000313" key="1">
    <source>
        <dbReference type="EMBL" id="MDQ2068665.1"/>
    </source>
</evidence>
<dbReference type="GO" id="GO:0004601">
    <property type="term" value="F:peroxidase activity"/>
    <property type="evidence" value="ECO:0007669"/>
    <property type="project" value="UniProtKB-KW"/>
</dbReference>
<dbReference type="PANTHER" id="PTHR42830:SF2">
    <property type="entry name" value="OSMC_OHR FAMILY PROTEIN"/>
    <property type="match status" value="1"/>
</dbReference>
<protein>
    <submittedName>
        <fullName evidence="1">OsmC family protein</fullName>
        <ecNumber evidence="1">1.11.1.-</ecNumber>
    </submittedName>
</protein>
<accession>A0ABU0W5D5</accession>
<dbReference type="EC" id="1.11.1.-" evidence="1"/>
<dbReference type="InterPro" id="IPR003718">
    <property type="entry name" value="OsmC/Ohr_fam"/>
</dbReference>
<organism evidence="1 2">
    <name type="scientific">Natronospira bacteriovora</name>
    <dbReference type="NCBI Taxonomy" id="3069753"/>
    <lineage>
        <taxon>Bacteria</taxon>
        <taxon>Pseudomonadati</taxon>
        <taxon>Pseudomonadota</taxon>
        <taxon>Gammaproteobacteria</taxon>
        <taxon>Natronospirales</taxon>
        <taxon>Natronospiraceae</taxon>
        <taxon>Natronospira</taxon>
    </lineage>
</organism>
<sequence>MQGMPHLYKASANGGPNGIIIAKSPGLKDLETDSPAQFGGSGDFWSPETLLVASISNCFLLTFRAVSRKSNLGWTDLWVDTEGTLDKTEDGLQFTRFVISARLRADDGEEEDIAVLLEKAKQHCLISNSLKAKCELRIEIEV</sequence>
<dbReference type="RefSeq" id="WP_306727147.1">
    <property type="nucleotide sequence ID" value="NZ_JAVDDT010000001.1"/>
</dbReference>
<dbReference type="InterPro" id="IPR015946">
    <property type="entry name" value="KH_dom-like_a/b"/>
</dbReference>
<dbReference type="Gene3D" id="3.30.300.20">
    <property type="match status" value="1"/>
</dbReference>
<proteinExistence type="predicted"/>
<keyword evidence="1" id="KW-0575">Peroxidase</keyword>
<reference evidence="1 2" key="1">
    <citation type="submission" date="2023-08" db="EMBL/GenBank/DDBJ databases">
        <title>Whole-genome sequencing of halo(alkali)philic microorganisms from hypersaline lakes.</title>
        <authorList>
            <person name="Sorokin D.Y."/>
            <person name="Abbas B."/>
            <person name="Merkel A.Y."/>
        </authorList>
    </citation>
    <scope>NUCLEOTIDE SEQUENCE [LARGE SCALE GENOMIC DNA]</scope>
    <source>
        <strain evidence="1 2">AB-CW4</strain>
    </source>
</reference>
<dbReference type="Pfam" id="PF02566">
    <property type="entry name" value="OsmC"/>
    <property type="match status" value="1"/>
</dbReference>
<dbReference type="Proteomes" id="UP001239019">
    <property type="component" value="Unassembled WGS sequence"/>
</dbReference>
<comment type="caution">
    <text evidence="1">The sequence shown here is derived from an EMBL/GenBank/DDBJ whole genome shotgun (WGS) entry which is preliminary data.</text>
</comment>
<dbReference type="InterPro" id="IPR036102">
    <property type="entry name" value="OsmC/Ohrsf"/>
</dbReference>
<dbReference type="EMBL" id="JAVDDT010000001">
    <property type="protein sequence ID" value="MDQ2068665.1"/>
    <property type="molecule type" value="Genomic_DNA"/>
</dbReference>
<dbReference type="SUPFAM" id="SSF82784">
    <property type="entry name" value="OsmC-like"/>
    <property type="match status" value="1"/>
</dbReference>
<keyword evidence="1" id="KW-0560">Oxidoreductase</keyword>